<dbReference type="GO" id="GO:0000428">
    <property type="term" value="C:DNA-directed RNA polymerase complex"/>
    <property type="evidence" value="ECO:0007669"/>
    <property type="project" value="UniProtKB-KW"/>
</dbReference>
<evidence type="ECO:0000313" key="11">
    <source>
        <dbReference type="EMBL" id="OPA77992.1"/>
    </source>
</evidence>
<keyword evidence="8" id="KW-0804">Transcription</keyword>
<dbReference type="PRINTS" id="PR00045">
    <property type="entry name" value="SIGMA54FCT"/>
</dbReference>
<evidence type="ECO:0000256" key="4">
    <source>
        <dbReference type="ARBA" id="ARBA00022695"/>
    </source>
</evidence>
<keyword evidence="7" id="KW-0238">DNA-binding</keyword>
<evidence type="ECO:0000259" key="9">
    <source>
        <dbReference type="Pfam" id="PF04552"/>
    </source>
</evidence>
<keyword evidence="5" id="KW-0805">Transcription regulation</keyword>
<keyword evidence="4" id="KW-0548">Nucleotidyltransferase</keyword>
<protein>
    <submittedName>
        <fullName evidence="11">RNA polymerase factor sigma-54</fullName>
    </submittedName>
</protein>
<evidence type="ECO:0000256" key="7">
    <source>
        <dbReference type="ARBA" id="ARBA00023125"/>
    </source>
</evidence>
<dbReference type="Gene3D" id="1.10.10.60">
    <property type="entry name" value="Homeodomain-like"/>
    <property type="match status" value="1"/>
</dbReference>
<dbReference type="PANTHER" id="PTHR32248">
    <property type="entry name" value="RNA POLYMERASE SIGMA-54 FACTOR"/>
    <property type="match status" value="1"/>
</dbReference>
<evidence type="ECO:0000256" key="3">
    <source>
        <dbReference type="ARBA" id="ARBA00022679"/>
    </source>
</evidence>
<evidence type="ECO:0000256" key="8">
    <source>
        <dbReference type="ARBA" id="ARBA00023163"/>
    </source>
</evidence>
<dbReference type="InterPro" id="IPR007634">
    <property type="entry name" value="RNA_pol_sigma_54_DNA-bd"/>
</dbReference>
<dbReference type="InterPro" id="IPR007046">
    <property type="entry name" value="RNA_pol_sigma_54_core-bd"/>
</dbReference>
<name>A0AAX0LBX9_9BACT</name>
<dbReference type="InterPro" id="IPR000394">
    <property type="entry name" value="RNA_pol_sigma_54"/>
</dbReference>
<dbReference type="GO" id="GO:0016987">
    <property type="term" value="F:sigma factor activity"/>
    <property type="evidence" value="ECO:0007669"/>
    <property type="project" value="UniProtKB-KW"/>
</dbReference>
<evidence type="ECO:0000259" key="10">
    <source>
        <dbReference type="Pfam" id="PF04963"/>
    </source>
</evidence>
<dbReference type="AlphaFoldDB" id="A0AAX0LBX9"/>
<organism evidence="11 12">
    <name type="scientific">Campylobacter pinnipediorum subsp. pinnipediorum</name>
    <dbReference type="NCBI Taxonomy" id="1660067"/>
    <lineage>
        <taxon>Bacteria</taxon>
        <taxon>Pseudomonadati</taxon>
        <taxon>Campylobacterota</taxon>
        <taxon>Epsilonproteobacteria</taxon>
        <taxon>Campylobacterales</taxon>
        <taxon>Campylobacteraceae</taxon>
        <taxon>Campylobacter</taxon>
    </lineage>
</organism>
<dbReference type="Pfam" id="PF00309">
    <property type="entry name" value="Sigma54_AID"/>
    <property type="match status" value="1"/>
</dbReference>
<evidence type="ECO:0000256" key="2">
    <source>
        <dbReference type="ARBA" id="ARBA00022478"/>
    </source>
</evidence>
<evidence type="ECO:0000313" key="12">
    <source>
        <dbReference type="Proteomes" id="UP000189728"/>
    </source>
</evidence>
<dbReference type="GO" id="GO:0016779">
    <property type="term" value="F:nucleotidyltransferase activity"/>
    <property type="evidence" value="ECO:0007669"/>
    <property type="project" value="UniProtKB-KW"/>
</dbReference>
<comment type="similarity">
    <text evidence="1">Belongs to the sigma-54 factor family.</text>
</comment>
<dbReference type="RefSeq" id="WP_078415478.1">
    <property type="nucleotide sequence ID" value="NZ_MCRK01000034.1"/>
</dbReference>
<dbReference type="NCBIfam" id="NF004602">
    <property type="entry name" value="PRK05932.2-4"/>
    <property type="match status" value="1"/>
</dbReference>
<dbReference type="PROSITE" id="PS50044">
    <property type="entry name" value="SIGMA54_3"/>
    <property type="match status" value="1"/>
</dbReference>
<dbReference type="EMBL" id="MCRK01000034">
    <property type="protein sequence ID" value="OPA77992.1"/>
    <property type="molecule type" value="Genomic_DNA"/>
</dbReference>
<dbReference type="GO" id="GO:0003677">
    <property type="term" value="F:DNA binding"/>
    <property type="evidence" value="ECO:0007669"/>
    <property type="project" value="UniProtKB-KW"/>
</dbReference>
<evidence type="ECO:0000256" key="6">
    <source>
        <dbReference type="ARBA" id="ARBA00023082"/>
    </source>
</evidence>
<dbReference type="PIRSF" id="PIRSF000774">
    <property type="entry name" value="RpoN"/>
    <property type="match status" value="1"/>
</dbReference>
<dbReference type="PANTHER" id="PTHR32248:SF4">
    <property type="entry name" value="RNA POLYMERASE SIGMA-54 FACTOR"/>
    <property type="match status" value="1"/>
</dbReference>
<dbReference type="NCBIfam" id="TIGR02395">
    <property type="entry name" value="rpoN_sigma"/>
    <property type="match status" value="1"/>
</dbReference>
<sequence length="415" mass="47510">MLRQKTSITTKNKLNHTLRSWLGILQSGLDELKETLEPFAEKNPFITIEQNPKPPKTDFFKQIYSNSATDNIEALTINKDSLYDVLSSQINPPLFPTKKSQNIAYKIIQCINSEGYFEYDKDIFNAESIDEIEKIRGRFAYLEPVGVGARDLKESFMFQLEAINTDDEIYKIAKNIILNFNNLQSLTKTKNYEKAISIIKKFKNPPAIEYIQDDVSIFADIFIDTSDNNINVSLNSDQYPNIVLDVDGLNEKDDFVASKVKEAKELIDALELRKSTLYKIGLMIVEYQYDFFFGGDIKPMKLKDIADDLDRNPSTISRAISNKYLQCSRGLIPLKNFFATALDDDVSNATIKSYVLNLVKNENQSKPLSDLKILELIQDEFKVKMVRRTITKYRKALNIASSSERKRIYAINNGS</sequence>
<keyword evidence="6" id="KW-0731">Sigma factor</keyword>
<accession>A0AAX0LBX9</accession>
<feature type="domain" description="RNA polymerase sigma factor 54 core-binding" evidence="10">
    <location>
        <begin position="72"/>
        <end position="244"/>
    </location>
</feature>
<evidence type="ECO:0000256" key="1">
    <source>
        <dbReference type="ARBA" id="ARBA00008798"/>
    </source>
</evidence>
<dbReference type="Pfam" id="PF04963">
    <property type="entry name" value="Sigma54_CBD"/>
    <property type="match status" value="1"/>
</dbReference>
<evidence type="ECO:0000256" key="5">
    <source>
        <dbReference type="ARBA" id="ARBA00023015"/>
    </source>
</evidence>
<dbReference type="Proteomes" id="UP000189728">
    <property type="component" value="Unassembled WGS sequence"/>
</dbReference>
<dbReference type="GO" id="GO:0006352">
    <property type="term" value="P:DNA-templated transcription initiation"/>
    <property type="evidence" value="ECO:0007669"/>
    <property type="project" value="InterPro"/>
</dbReference>
<dbReference type="Gene3D" id="1.10.10.1330">
    <property type="entry name" value="RNA polymerase sigma-54 factor, core-binding domain"/>
    <property type="match status" value="1"/>
</dbReference>
<dbReference type="InterPro" id="IPR038709">
    <property type="entry name" value="RpoN_core-bd_sf"/>
</dbReference>
<proteinExistence type="inferred from homology"/>
<reference evidence="11 12" key="1">
    <citation type="submission" date="2016-08" db="EMBL/GenBank/DDBJ databases">
        <title>Campylobacter species from sea mammals.</title>
        <authorList>
            <person name="Gilbert M.J."/>
            <person name="Byrne B.A."/>
            <person name="Zomer A.L."/>
            <person name="Wagenaar J.A."/>
        </authorList>
    </citation>
    <scope>NUCLEOTIDE SEQUENCE [LARGE SCALE GENOMIC DNA]</scope>
    <source>
        <strain evidence="11 12">1105248</strain>
    </source>
</reference>
<dbReference type="GO" id="GO:0001216">
    <property type="term" value="F:DNA-binding transcription activator activity"/>
    <property type="evidence" value="ECO:0007669"/>
    <property type="project" value="InterPro"/>
</dbReference>
<dbReference type="Pfam" id="PF04552">
    <property type="entry name" value="Sigma54_DBD"/>
    <property type="match status" value="1"/>
</dbReference>
<keyword evidence="2" id="KW-0240">DNA-directed RNA polymerase</keyword>
<feature type="domain" description="RNA polymerase sigma factor 54 DNA-binding" evidence="9">
    <location>
        <begin position="255"/>
        <end position="407"/>
    </location>
</feature>
<keyword evidence="3" id="KW-0808">Transferase</keyword>
<comment type="caution">
    <text evidence="11">The sequence shown here is derived from an EMBL/GenBank/DDBJ whole genome shotgun (WGS) entry which is preliminary data.</text>
</comment>
<gene>
    <name evidence="11" type="ORF">BFG04_03485</name>
</gene>
<dbReference type="PROSITE" id="PS00718">
    <property type="entry name" value="SIGMA54_2"/>
    <property type="match status" value="1"/>
</dbReference>